<name>A0A1I3PYT3_9BACL</name>
<reference evidence="2 3" key="1">
    <citation type="submission" date="2016-10" db="EMBL/GenBank/DDBJ databases">
        <authorList>
            <person name="de Groot N.N."/>
        </authorList>
    </citation>
    <scope>NUCLEOTIDE SEQUENCE [LARGE SCALE GENOMIC DNA]</scope>
    <source>
        <strain evidence="2 3">DSM 44778</strain>
    </source>
</reference>
<dbReference type="OrthoDB" id="9773293at2"/>
<feature type="domain" description="AB hydrolase-1" evidence="1">
    <location>
        <begin position="61"/>
        <end position="228"/>
    </location>
</feature>
<evidence type="ECO:0000313" key="3">
    <source>
        <dbReference type="Proteomes" id="UP000199545"/>
    </source>
</evidence>
<dbReference type="EMBL" id="FORR01000006">
    <property type="protein sequence ID" value="SFJ26417.1"/>
    <property type="molecule type" value="Genomic_DNA"/>
</dbReference>
<dbReference type="AlphaFoldDB" id="A0A1I3PYT3"/>
<dbReference type="Proteomes" id="UP000199545">
    <property type="component" value="Unassembled WGS sequence"/>
</dbReference>
<gene>
    <name evidence="2" type="ORF">SAMN05421852_106163</name>
</gene>
<dbReference type="PANTHER" id="PTHR43689">
    <property type="entry name" value="HYDROLASE"/>
    <property type="match status" value="1"/>
</dbReference>
<proteinExistence type="predicted"/>
<dbReference type="Pfam" id="PF00561">
    <property type="entry name" value="Abhydrolase_1"/>
    <property type="match status" value="1"/>
</dbReference>
<dbReference type="SUPFAM" id="SSF53474">
    <property type="entry name" value="alpha/beta-Hydrolases"/>
    <property type="match status" value="1"/>
</dbReference>
<dbReference type="InterPro" id="IPR000073">
    <property type="entry name" value="AB_hydrolase_1"/>
</dbReference>
<dbReference type="Gene3D" id="3.40.50.1820">
    <property type="entry name" value="alpha/beta hydrolase"/>
    <property type="match status" value="1"/>
</dbReference>
<accession>A0A1I3PYT3</accession>
<dbReference type="PANTHER" id="PTHR43689:SF8">
    <property type="entry name" value="ALPHA_BETA-HYDROLASES SUPERFAMILY PROTEIN"/>
    <property type="match status" value="1"/>
</dbReference>
<evidence type="ECO:0000259" key="1">
    <source>
        <dbReference type="Pfam" id="PF00561"/>
    </source>
</evidence>
<protein>
    <submittedName>
        <fullName evidence="2">Pimeloyl-[acyl-carrier protein] methyl ester esterase</fullName>
    </submittedName>
</protein>
<keyword evidence="3" id="KW-1185">Reference proteome</keyword>
<dbReference type="STRING" id="46223.SAMN05421852_106163"/>
<organism evidence="2 3">
    <name type="scientific">Thermoflavimicrobium dichotomicum</name>
    <dbReference type="NCBI Taxonomy" id="46223"/>
    <lineage>
        <taxon>Bacteria</taxon>
        <taxon>Bacillati</taxon>
        <taxon>Bacillota</taxon>
        <taxon>Bacilli</taxon>
        <taxon>Bacillales</taxon>
        <taxon>Thermoactinomycetaceae</taxon>
        <taxon>Thermoflavimicrobium</taxon>
    </lineage>
</organism>
<sequence>MTESITFLWFSGWSVPAAVWQEIIQPFPDFRHALIDFNDCPDVEAIREKGKQAWENITSSSAIIVGWSLGSLVALELAAMDQKKIQAMFLVGSTVQFVRSSVFSHGCDPRQLEWMKRQLVKKPEQVLSAFDGQMFSVSEREAGFLENWSRWRGSEIPAVDALKAGLDYLKQFQMDHLFHDIDVPVFLLTGAEDDICPLKGAQVLAEKLPRAELTVWEQVGHVPFWTRPSAFTDWIKGRLDVVTIKEKDCQTI</sequence>
<dbReference type="InterPro" id="IPR029058">
    <property type="entry name" value="AB_hydrolase_fold"/>
</dbReference>
<dbReference type="RefSeq" id="WP_093229552.1">
    <property type="nucleotide sequence ID" value="NZ_FORR01000006.1"/>
</dbReference>
<evidence type="ECO:0000313" key="2">
    <source>
        <dbReference type="EMBL" id="SFJ26417.1"/>
    </source>
</evidence>